<comment type="caution">
    <text evidence="2">The sequence shown here is derived from an EMBL/GenBank/DDBJ whole genome shotgun (WGS) entry which is preliminary data.</text>
</comment>
<evidence type="ECO:0000256" key="1">
    <source>
        <dbReference type="SAM" id="Phobius"/>
    </source>
</evidence>
<keyword evidence="3" id="KW-1185">Reference proteome</keyword>
<keyword evidence="1" id="KW-0812">Transmembrane</keyword>
<organism evidence="2 3">
    <name type="scientific">Lutispora saccharofermentans</name>
    <dbReference type="NCBI Taxonomy" id="3024236"/>
    <lineage>
        <taxon>Bacteria</taxon>
        <taxon>Bacillati</taxon>
        <taxon>Bacillota</taxon>
        <taxon>Clostridia</taxon>
        <taxon>Lutisporales</taxon>
        <taxon>Lutisporaceae</taxon>
        <taxon>Lutispora</taxon>
    </lineage>
</organism>
<name>A0ABT1NC45_9FIRM</name>
<dbReference type="Proteomes" id="UP001651880">
    <property type="component" value="Unassembled WGS sequence"/>
</dbReference>
<protein>
    <recommendedName>
        <fullName evidence="4">Small-conductance mechanosensitive channel</fullName>
    </recommendedName>
</protein>
<accession>A0ABT1NC45</accession>
<reference evidence="2 3" key="1">
    <citation type="submission" date="2021-10" db="EMBL/GenBank/DDBJ databases">
        <title>Lutispora strain m25 sp. nov., a thermophilic, non-spore-forming bacterium isolated from a lab-scale methanogenic bioreactor digesting anaerobic sludge.</title>
        <authorList>
            <person name="El Houari A."/>
            <person name="Mcdonald J."/>
        </authorList>
    </citation>
    <scope>NUCLEOTIDE SEQUENCE [LARGE SCALE GENOMIC DNA]</scope>
    <source>
        <strain evidence="3">m25</strain>
    </source>
</reference>
<gene>
    <name evidence="2" type="ORF">LJD61_04045</name>
</gene>
<feature type="transmembrane region" description="Helical" evidence="1">
    <location>
        <begin position="119"/>
        <end position="141"/>
    </location>
</feature>
<feature type="transmembrane region" description="Helical" evidence="1">
    <location>
        <begin position="24"/>
        <end position="42"/>
    </location>
</feature>
<feature type="transmembrane region" description="Helical" evidence="1">
    <location>
        <begin position="75"/>
        <end position="98"/>
    </location>
</feature>
<dbReference type="EMBL" id="JAJEKE010000002">
    <property type="protein sequence ID" value="MCQ1528716.1"/>
    <property type="molecule type" value="Genomic_DNA"/>
</dbReference>
<evidence type="ECO:0008006" key="4">
    <source>
        <dbReference type="Google" id="ProtNLM"/>
    </source>
</evidence>
<evidence type="ECO:0000313" key="2">
    <source>
        <dbReference type="EMBL" id="MCQ1528716.1"/>
    </source>
</evidence>
<keyword evidence="1" id="KW-1133">Transmembrane helix</keyword>
<dbReference type="RefSeq" id="WP_255226235.1">
    <property type="nucleotide sequence ID" value="NZ_JAJEKE010000002.1"/>
</dbReference>
<feature type="transmembrane region" description="Helical" evidence="1">
    <location>
        <begin position="180"/>
        <end position="195"/>
    </location>
</feature>
<feature type="transmembrane region" description="Helical" evidence="1">
    <location>
        <begin position="201"/>
        <end position="219"/>
    </location>
</feature>
<keyword evidence="1" id="KW-0472">Membrane</keyword>
<sequence length="226" mass="24700">MEDKLLNESYEQSFTKHIIGAGRWTLLLSVPLCFLPAIYLWIRYGALPPLGSILTGWFLIASIYGSWYIVEPISYFPILGLSGTYMSFLSGNIANMRVPCAAVAQEVLKVEPGSQKAELVATIGIAGSIITNLIVVTLAAVAGNELFKYFPPVVVKALDFVLPAIFGALFVMFSIKYPKYGVFAIGVGMFLLGIVKVLPTWAIIPICIFTTIAYAVTSFKRKNKAD</sequence>
<feature type="transmembrane region" description="Helical" evidence="1">
    <location>
        <begin position="153"/>
        <end position="173"/>
    </location>
</feature>
<proteinExistence type="predicted"/>
<feature type="transmembrane region" description="Helical" evidence="1">
    <location>
        <begin position="49"/>
        <end position="69"/>
    </location>
</feature>
<evidence type="ECO:0000313" key="3">
    <source>
        <dbReference type="Proteomes" id="UP001651880"/>
    </source>
</evidence>